<dbReference type="InterPro" id="IPR036942">
    <property type="entry name" value="Beta-barrel_TonB_sf"/>
</dbReference>
<evidence type="ECO:0000256" key="2">
    <source>
        <dbReference type="ARBA" id="ARBA00023136"/>
    </source>
</evidence>
<dbReference type="Gene3D" id="2.40.170.20">
    <property type="entry name" value="TonB-dependent receptor, beta-barrel domain"/>
    <property type="match status" value="1"/>
</dbReference>
<dbReference type="InterPro" id="IPR041700">
    <property type="entry name" value="OMP_b-brl_3"/>
</dbReference>
<feature type="domain" description="Outer membrane protein beta-barrel" evidence="5">
    <location>
        <begin position="381"/>
        <end position="771"/>
    </location>
</feature>
<dbReference type="AlphaFoldDB" id="A0A9X1PSP2"/>
<dbReference type="Pfam" id="PF14905">
    <property type="entry name" value="OMP_b-brl_3"/>
    <property type="match status" value="1"/>
</dbReference>
<dbReference type="InterPro" id="IPR037066">
    <property type="entry name" value="Plug_dom_sf"/>
</dbReference>
<dbReference type="SUPFAM" id="SSF56935">
    <property type="entry name" value="Porins"/>
    <property type="match status" value="1"/>
</dbReference>
<name>A0A9X1PSP2_9BACT</name>
<dbReference type="InterPro" id="IPR008969">
    <property type="entry name" value="CarboxyPept-like_regulatory"/>
</dbReference>
<dbReference type="EMBL" id="JAJTTC010000007">
    <property type="protein sequence ID" value="MCF0064401.1"/>
    <property type="molecule type" value="Genomic_DNA"/>
</dbReference>
<keyword evidence="4" id="KW-0732">Signal</keyword>
<dbReference type="GO" id="GO:0009279">
    <property type="term" value="C:cell outer membrane"/>
    <property type="evidence" value="ECO:0007669"/>
    <property type="project" value="UniProtKB-SubCell"/>
</dbReference>
<keyword evidence="3" id="KW-0998">Cell outer membrane</keyword>
<dbReference type="PANTHER" id="PTHR40980">
    <property type="entry name" value="PLUG DOMAIN-CONTAINING PROTEIN"/>
    <property type="match status" value="1"/>
</dbReference>
<comment type="subcellular location">
    <subcellularLocation>
        <location evidence="1">Cell outer membrane</location>
    </subcellularLocation>
</comment>
<dbReference type="Proteomes" id="UP001139000">
    <property type="component" value="Unassembled WGS sequence"/>
</dbReference>
<accession>A0A9X1PSP2</accession>
<dbReference type="RefSeq" id="WP_234657336.1">
    <property type="nucleotide sequence ID" value="NZ_CP094997.1"/>
</dbReference>
<evidence type="ECO:0000313" key="6">
    <source>
        <dbReference type="EMBL" id="MCF0064401.1"/>
    </source>
</evidence>
<dbReference type="Gene3D" id="2.170.130.10">
    <property type="entry name" value="TonB-dependent receptor, plug domain"/>
    <property type="match status" value="1"/>
</dbReference>
<evidence type="ECO:0000313" key="7">
    <source>
        <dbReference type="Proteomes" id="UP001139000"/>
    </source>
</evidence>
<reference evidence="6" key="1">
    <citation type="submission" date="2021-12" db="EMBL/GenBank/DDBJ databases">
        <title>Novel species in genus Dyadobacter.</title>
        <authorList>
            <person name="Ma C."/>
        </authorList>
    </citation>
    <scope>NUCLEOTIDE SEQUENCE</scope>
    <source>
        <strain evidence="6">LJ419</strain>
    </source>
</reference>
<evidence type="ECO:0000256" key="3">
    <source>
        <dbReference type="ARBA" id="ARBA00023237"/>
    </source>
</evidence>
<keyword evidence="7" id="KW-1185">Reference proteome</keyword>
<protein>
    <submittedName>
        <fullName evidence="6">TonB-dependent receptor</fullName>
    </submittedName>
</protein>
<gene>
    <name evidence="6" type="ORF">LXM26_22995</name>
</gene>
<proteinExistence type="predicted"/>
<feature type="signal peptide" evidence="4">
    <location>
        <begin position="1"/>
        <end position="18"/>
    </location>
</feature>
<feature type="chain" id="PRO_5040792872" evidence="4">
    <location>
        <begin position="19"/>
        <end position="796"/>
    </location>
</feature>
<evidence type="ECO:0000256" key="4">
    <source>
        <dbReference type="SAM" id="SignalP"/>
    </source>
</evidence>
<keyword evidence="6" id="KW-0675">Receptor</keyword>
<evidence type="ECO:0000256" key="1">
    <source>
        <dbReference type="ARBA" id="ARBA00004442"/>
    </source>
</evidence>
<dbReference type="PANTHER" id="PTHR40980:SF4">
    <property type="entry name" value="TONB-DEPENDENT RECEPTOR-LIKE BETA-BARREL DOMAIN-CONTAINING PROTEIN"/>
    <property type="match status" value="1"/>
</dbReference>
<organism evidence="6 7">
    <name type="scientific">Dyadobacter chenwenxiniae</name>
    <dbReference type="NCBI Taxonomy" id="2906456"/>
    <lineage>
        <taxon>Bacteria</taxon>
        <taxon>Pseudomonadati</taxon>
        <taxon>Bacteroidota</taxon>
        <taxon>Cytophagia</taxon>
        <taxon>Cytophagales</taxon>
        <taxon>Spirosomataceae</taxon>
        <taxon>Dyadobacter</taxon>
    </lineage>
</organism>
<sequence>MKNLLLAILLLCSWCAMGQTGTIKGKAMQQGTVNGVPFATVTLLSSADSAFVKGDITDSTGRFELPISAVGTYILEISSIEYQKVYRGPLVFDSVNVVMDLGNVSMVTDQKLLNEVVIRGEKPAFERRFDKTIINVSSNSLFKTSINAIDVLKRSPGIRVGAGGGITLRNNVKPMVLIDGKPVPMSSEELANYLNSLMQDQIESIEIIENPSVRYDGEYKGVIDIKLKRDKNLGWSGNVSAYGIRNSFNSGGAGVTTNYKAKKVSFFGTYWYNRNRQLYKNSLTQFVENNTQQLKSFLRNPGDNQAHSYQIGTEYSIAAKQTIGVLYKGFNSTANNPNSTTTRLLNTSSQEELSSVLTKNIQLPSNHNQSVNASYRGEFGKKRLSIDASYADYNSLQNQNITDFIQGQVATRLRSNGDTRIQIKAAQLDYTFPVGKGKVDIGSKIAHTYSHNDLKFDTLSAGQWILDKRRSNEFKYDETILAGYLSYSTSLGKKVNLQLGLRAENTKTNGNSVRDNEVIAREYLKMLPNLKLGYQINDDALLSFAYSRRIQRPSFYDLNPFRWYVNPYMYTEGNPFLRPTIINTANIAYSFKEISSTISYRKDVSIVSQIPYLDTLTNITLYTRQNLGNLENFSWDISYAVGPAKWWKMQHYLSVYYLKQNVLYEQTIHKIRQAAFSFQGNNVFTLPKSFTFEVSYEYNGKSKDLIYNIGSYYQVSFAVQKSFLSNNLNAQLVVNDIFFTGNPRISANLENFRSRIYQTYDNRSVKLQLTYKFGKSTFRRNEKRSSGADEENRARN</sequence>
<keyword evidence="2" id="KW-0472">Membrane</keyword>
<dbReference type="SUPFAM" id="SSF49464">
    <property type="entry name" value="Carboxypeptidase regulatory domain-like"/>
    <property type="match status" value="1"/>
</dbReference>
<evidence type="ECO:0000259" key="5">
    <source>
        <dbReference type="Pfam" id="PF14905"/>
    </source>
</evidence>
<comment type="caution">
    <text evidence="6">The sequence shown here is derived from an EMBL/GenBank/DDBJ whole genome shotgun (WGS) entry which is preliminary data.</text>
</comment>